<dbReference type="InterPro" id="IPR000742">
    <property type="entry name" value="EGF"/>
</dbReference>
<keyword evidence="4" id="KW-1185">Reference proteome</keyword>
<dbReference type="SMART" id="SM00181">
    <property type="entry name" value="EGF"/>
    <property type="match status" value="2"/>
</dbReference>
<organism evidence="3 4">
    <name type="scientific">Asbolus verrucosus</name>
    <name type="common">Desert ironclad beetle</name>
    <dbReference type="NCBI Taxonomy" id="1661398"/>
    <lineage>
        <taxon>Eukaryota</taxon>
        <taxon>Metazoa</taxon>
        <taxon>Ecdysozoa</taxon>
        <taxon>Arthropoda</taxon>
        <taxon>Hexapoda</taxon>
        <taxon>Insecta</taxon>
        <taxon>Pterygota</taxon>
        <taxon>Neoptera</taxon>
        <taxon>Endopterygota</taxon>
        <taxon>Coleoptera</taxon>
        <taxon>Polyphaga</taxon>
        <taxon>Cucujiformia</taxon>
        <taxon>Tenebrionidae</taxon>
        <taxon>Pimeliinae</taxon>
        <taxon>Asbolus</taxon>
    </lineage>
</organism>
<feature type="non-terminal residue" evidence="3">
    <location>
        <position position="1"/>
    </location>
</feature>
<feature type="region of interest" description="Disordered" evidence="1">
    <location>
        <begin position="1"/>
        <end position="22"/>
    </location>
</feature>
<evidence type="ECO:0000256" key="1">
    <source>
        <dbReference type="SAM" id="MobiDB-lite"/>
    </source>
</evidence>
<evidence type="ECO:0000313" key="4">
    <source>
        <dbReference type="Proteomes" id="UP000292052"/>
    </source>
</evidence>
<dbReference type="AlphaFoldDB" id="A0A482VIY3"/>
<gene>
    <name evidence="3" type="ORF">BDFB_002387</name>
</gene>
<dbReference type="OrthoDB" id="10060424at2759"/>
<feature type="domain" description="EGF-like" evidence="2">
    <location>
        <begin position="80"/>
        <end position="112"/>
    </location>
</feature>
<evidence type="ECO:0000259" key="2">
    <source>
        <dbReference type="SMART" id="SM00181"/>
    </source>
</evidence>
<dbReference type="EMBL" id="QDEB01094980">
    <property type="protein sequence ID" value="RZC32735.1"/>
    <property type="molecule type" value="Genomic_DNA"/>
</dbReference>
<name>A0A482VIY3_ASBVE</name>
<proteinExistence type="predicted"/>
<dbReference type="InterPro" id="IPR009030">
    <property type="entry name" value="Growth_fac_rcpt_cys_sf"/>
</dbReference>
<dbReference type="Pfam" id="PF02363">
    <property type="entry name" value="C_tripleX"/>
    <property type="match status" value="3"/>
</dbReference>
<comment type="caution">
    <text evidence="3">The sequence shown here is derived from an EMBL/GenBank/DDBJ whole genome shotgun (WGS) entry which is preliminary data.</text>
</comment>
<dbReference type="STRING" id="1661398.A0A482VIY3"/>
<dbReference type="PANTHER" id="PTHR24047">
    <property type="entry name" value="FI01909P-RELATED"/>
    <property type="match status" value="1"/>
</dbReference>
<reference evidence="3 4" key="1">
    <citation type="submission" date="2017-03" db="EMBL/GenBank/DDBJ databases">
        <title>Genome of the blue death feigning beetle - Asbolus verrucosus.</title>
        <authorList>
            <person name="Rider S.D."/>
        </authorList>
    </citation>
    <scope>NUCLEOTIDE SEQUENCE [LARGE SCALE GENOMIC DNA]</scope>
    <source>
        <strain evidence="3">Butters</strain>
        <tissue evidence="3">Head and leg muscle</tissue>
    </source>
</reference>
<sequence length="136" mass="14236">TIDLLSPQDRAAGIRPHGNGSRPGYSKIEICCSGWTRKSKSRLECEPTCNNCKNGKCTAPNVCTCKSGYIKDNNRNCVPTCPIGCLNGLCTSKGVCSCYAGYQLSPNRKFCVPSCTGGCGVGGDCVGPQACNCKPG</sequence>
<dbReference type="PANTHER" id="PTHR24047:SF32">
    <property type="entry name" value="FI01909P-RELATED"/>
    <property type="match status" value="1"/>
</dbReference>
<dbReference type="Proteomes" id="UP000292052">
    <property type="component" value="Unassembled WGS sequence"/>
</dbReference>
<evidence type="ECO:0000313" key="3">
    <source>
        <dbReference type="EMBL" id="RZC32735.1"/>
    </source>
</evidence>
<dbReference type="Gene3D" id="2.10.25.10">
    <property type="entry name" value="Laminin"/>
    <property type="match status" value="3"/>
</dbReference>
<dbReference type="InterPro" id="IPR003341">
    <property type="entry name" value="Cys_rich_tripleX"/>
</dbReference>
<feature type="domain" description="EGF-like" evidence="2">
    <location>
        <begin position="44"/>
        <end position="78"/>
    </location>
</feature>
<dbReference type="InterPro" id="IPR053255">
    <property type="entry name" value="EGF-like_domain"/>
</dbReference>
<protein>
    <recommendedName>
        <fullName evidence="2">EGF-like domain-containing protein</fullName>
    </recommendedName>
</protein>
<accession>A0A482VIY3</accession>
<dbReference type="SUPFAM" id="SSF57184">
    <property type="entry name" value="Growth factor receptor domain"/>
    <property type="match status" value="1"/>
</dbReference>